<evidence type="ECO:0000256" key="5">
    <source>
        <dbReference type="SAM" id="Coils"/>
    </source>
</evidence>
<dbReference type="GO" id="GO:0003677">
    <property type="term" value="F:DNA binding"/>
    <property type="evidence" value="ECO:0007669"/>
    <property type="project" value="UniProtKB-KW"/>
</dbReference>
<dbReference type="CDD" id="cd00592">
    <property type="entry name" value="HTH_MerR-like"/>
    <property type="match status" value="1"/>
</dbReference>
<dbReference type="OrthoDB" id="9802039at2"/>
<evidence type="ECO:0000313" key="7">
    <source>
        <dbReference type="EMBL" id="PSW15672.1"/>
    </source>
</evidence>
<keyword evidence="5" id="KW-0175">Coiled coil</keyword>
<keyword evidence="4" id="KW-0804">Transcription</keyword>
<evidence type="ECO:0000259" key="6">
    <source>
        <dbReference type="PROSITE" id="PS50937"/>
    </source>
</evidence>
<dbReference type="SMART" id="SM00422">
    <property type="entry name" value="HTH_MERR"/>
    <property type="match status" value="1"/>
</dbReference>
<evidence type="ECO:0000256" key="4">
    <source>
        <dbReference type="ARBA" id="ARBA00023163"/>
    </source>
</evidence>
<dbReference type="RefSeq" id="WP_107296290.1">
    <property type="nucleotide sequence ID" value="NZ_PYMB01000001.1"/>
</dbReference>
<dbReference type="Proteomes" id="UP000241346">
    <property type="component" value="Unassembled WGS sequence"/>
</dbReference>
<evidence type="ECO:0000256" key="2">
    <source>
        <dbReference type="ARBA" id="ARBA00023015"/>
    </source>
</evidence>
<protein>
    <recommendedName>
        <fullName evidence="6">HTH merR-type domain-containing protein</fullName>
    </recommendedName>
</protein>
<feature type="domain" description="HTH merR-type" evidence="6">
    <location>
        <begin position="6"/>
        <end position="75"/>
    </location>
</feature>
<dbReference type="Gene3D" id="1.10.1660.10">
    <property type="match status" value="1"/>
</dbReference>
<accession>A0A2T3NJP5</accession>
<evidence type="ECO:0000256" key="1">
    <source>
        <dbReference type="ARBA" id="ARBA00022491"/>
    </source>
</evidence>
<dbReference type="PANTHER" id="PTHR30204">
    <property type="entry name" value="REDOX-CYCLING DRUG-SENSING TRANSCRIPTIONAL ACTIVATOR SOXR"/>
    <property type="match status" value="1"/>
</dbReference>
<dbReference type="AlphaFoldDB" id="A0A2T3NJP5"/>
<evidence type="ECO:0000313" key="8">
    <source>
        <dbReference type="Proteomes" id="UP000241346"/>
    </source>
</evidence>
<reference evidence="7 8" key="1">
    <citation type="submission" date="2018-03" db="EMBL/GenBank/DDBJ databases">
        <title>Whole genome sequencing of Histamine producing bacteria.</title>
        <authorList>
            <person name="Butler K."/>
        </authorList>
    </citation>
    <scope>NUCLEOTIDE SEQUENCE [LARGE SCALE GENOMIC DNA]</scope>
    <source>
        <strain evidence="7 8">DSM 19138</strain>
    </source>
</reference>
<dbReference type="GO" id="GO:0003700">
    <property type="term" value="F:DNA-binding transcription factor activity"/>
    <property type="evidence" value="ECO:0007669"/>
    <property type="project" value="InterPro"/>
</dbReference>
<keyword evidence="3" id="KW-0238">DNA-binding</keyword>
<comment type="caution">
    <text evidence="7">The sequence shown here is derived from an EMBL/GenBank/DDBJ whole genome shotgun (WGS) entry which is preliminary data.</text>
</comment>
<dbReference type="PROSITE" id="PS50937">
    <property type="entry name" value="HTH_MERR_2"/>
    <property type="match status" value="1"/>
</dbReference>
<organism evidence="7 8">
    <name type="scientific">Photobacterium rosenbergii</name>
    <dbReference type="NCBI Taxonomy" id="294936"/>
    <lineage>
        <taxon>Bacteria</taxon>
        <taxon>Pseudomonadati</taxon>
        <taxon>Pseudomonadota</taxon>
        <taxon>Gammaproteobacteria</taxon>
        <taxon>Vibrionales</taxon>
        <taxon>Vibrionaceae</taxon>
        <taxon>Photobacterium</taxon>
    </lineage>
</organism>
<dbReference type="InterPro" id="IPR009061">
    <property type="entry name" value="DNA-bd_dom_put_sf"/>
</dbReference>
<gene>
    <name evidence="7" type="ORF">C9J01_01245</name>
</gene>
<keyword evidence="1" id="KW-0678">Repressor</keyword>
<dbReference type="InterPro" id="IPR000551">
    <property type="entry name" value="MerR-type_HTH_dom"/>
</dbReference>
<evidence type="ECO:0000256" key="3">
    <source>
        <dbReference type="ARBA" id="ARBA00023125"/>
    </source>
</evidence>
<dbReference type="SUPFAM" id="SSF46955">
    <property type="entry name" value="Putative DNA-binding domain"/>
    <property type="match status" value="1"/>
</dbReference>
<dbReference type="PANTHER" id="PTHR30204:SF69">
    <property type="entry name" value="MERR-FAMILY TRANSCRIPTIONAL REGULATOR"/>
    <property type="match status" value="1"/>
</dbReference>
<sequence>MAKRKNIMIGEMAKLLNTAPSNIRFYEKEGLIEPSEILESGYRQYDIKNVGRLSDIIKLRSMGIPIKDIKNLLDNYTESKYIETLVRSKEELIHEVRELNSRIDDIDESIALAKRSFVKSSDFTIKKKERRSFLLLEKARKNNNISSKNVYDSLRKIKNDNFDFHKKDIYRLTNTNLSAIAIISDNNKEFIEDGNVKVFEGGNYLIYSFYTDNNDDALEKEKELDRYISNNKIDCLNERIYIMKNKSFVFSHKGFYGEIQVRLKN</sequence>
<dbReference type="Pfam" id="PF13411">
    <property type="entry name" value="MerR_1"/>
    <property type="match status" value="1"/>
</dbReference>
<dbReference type="InterPro" id="IPR047057">
    <property type="entry name" value="MerR_fam"/>
</dbReference>
<keyword evidence="2" id="KW-0805">Transcription regulation</keyword>
<proteinExistence type="predicted"/>
<dbReference type="EMBL" id="PYMB01000001">
    <property type="protein sequence ID" value="PSW15672.1"/>
    <property type="molecule type" value="Genomic_DNA"/>
</dbReference>
<name>A0A2T3NJP5_9GAMM</name>
<feature type="coiled-coil region" evidence="5">
    <location>
        <begin position="82"/>
        <end position="109"/>
    </location>
</feature>